<evidence type="ECO:0000313" key="1">
    <source>
        <dbReference type="EMBL" id="OBQ41281.1"/>
    </source>
</evidence>
<dbReference type="EMBL" id="LJOW01000152">
    <property type="protein sequence ID" value="OBQ41281.1"/>
    <property type="molecule type" value="Genomic_DNA"/>
</dbReference>
<organism evidence="1 2">
    <name type="scientific">Aphanizomenon flos-aquae WA102</name>
    <dbReference type="NCBI Taxonomy" id="1710896"/>
    <lineage>
        <taxon>Bacteria</taxon>
        <taxon>Bacillati</taxon>
        <taxon>Cyanobacteriota</taxon>
        <taxon>Cyanophyceae</taxon>
        <taxon>Nostocales</taxon>
        <taxon>Aphanizomenonaceae</taxon>
        <taxon>Aphanizomenon</taxon>
    </lineage>
</organism>
<dbReference type="Proteomes" id="UP000092093">
    <property type="component" value="Unassembled WGS sequence"/>
</dbReference>
<protein>
    <submittedName>
        <fullName evidence="1">Uncharacterized protein</fullName>
    </submittedName>
</protein>
<dbReference type="PATRIC" id="fig|1710896.3.peg.5690"/>
<gene>
    <name evidence="1" type="ORF">AN484_21270</name>
</gene>
<proteinExistence type="predicted"/>
<name>A0A1B7WVZ1_APHFL</name>
<reference evidence="1 2" key="1">
    <citation type="submission" date="2015-09" db="EMBL/GenBank/DDBJ databases">
        <title>Aphanizomenon flos-aquae WA102.</title>
        <authorList>
            <person name="Driscoll C."/>
        </authorList>
    </citation>
    <scope>NUCLEOTIDE SEQUENCE [LARGE SCALE GENOMIC DNA]</scope>
    <source>
        <strain evidence="1">WA102</strain>
    </source>
</reference>
<sequence>MWSLIMSDNNAPMLLEIYKELGVTNQLDALNAIADLKTINSSMEAEIHTILNIDFGIQGYYLKDKCTSEKLKILSIIGKRLQKVTDISKIPELVSIEDLPK</sequence>
<evidence type="ECO:0000313" key="2">
    <source>
        <dbReference type="Proteomes" id="UP000092093"/>
    </source>
</evidence>
<accession>A0A1B7WVZ1</accession>
<dbReference type="AlphaFoldDB" id="A0A1B7WVZ1"/>
<comment type="caution">
    <text evidence="1">The sequence shown here is derived from an EMBL/GenBank/DDBJ whole genome shotgun (WGS) entry which is preliminary data.</text>
</comment>